<gene>
    <name evidence="6" type="ORF">NLU14_09535</name>
</gene>
<dbReference type="InterPro" id="IPR058163">
    <property type="entry name" value="LysR-type_TF_proteobact-type"/>
</dbReference>
<dbReference type="Pfam" id="PF03466">
    <property type="entry name" value="LysR_substrate"/>
    <property type="match status" value="1"/>
</dbReference>
<organism evidence="6 7">
    <name type="scientific">Marinobacter iranensis</name>
    <dbReference type="NCBI Taxonomy" id="2962607"/>
    <lineage>
        <taxon>Bacteria</taxon>
        <taxon>Pseudomonadati</taxon>
        <taxon>Pseudomonadota</taxon>
        <taxon>Gammaproteobacteria</taxon>
        <taxon>Pseudomonadales</taxon>
        <taxon>Marinobacteraceae</taxon>
        <taxon>Marinobacter</taxon>
    </lineage>
</organism>
<dbReference type="PROSITE" id="PS50931">
    <property type="entry name" value="HTH_LYSR"/>
    <property type="match status" value="1"/>
</dbReference>
<keyword evidence="7" id="KW-1185">Reference proteome</keyword>
<dbReference type="RefSeq" id="WP_275706006.1">
    <property type="nucleotide sequence ID" value="NZ_JANCMW010000005.1"/>
</dbReference>
<reference evidence="6" key="1">
    <citation type="submission" date="2022-07" db="EMBL/GenBank/DDBJ databases">
        <title>Marinobacter iranensis a new bacterium isolate from a hipersaline lake in Iran.</title>
        <authorList>
            <person name="Mohammad A.M.A."/>
            <person name="Cristina S.-P."/>
            <person name="Antonio V."/>
        </authorList>
    </citation>
    <scope>NUCLEOTIDE SEQUENCE</scope>
    <source>
        <strain evidence="6">71-i</strain>
    </source>
</reference>
<dbReference type="EMBL" id="JANCMW010000005">
    <property type="protein sequence ID" value="MDF0750473.1"/>
    <property type="molecule type" value="Genomic_DNA"/>
</dbReference>
<dbReference type="SUPFAM" id="SSF53850">
    <property type="entry name" value="Periplasmic binding protein-like II"/>
    <property type="match status" value="1"/>
</dbReference>
<dbReference type="SUPFAM" id="SSF46785">
    <property type="entry name" value="Winged helix' DNA-binding domain"/>
    <property type="match status" value="1"/>
</dbReference>
<dbReference type="Pfam" id="PF00126">
    <property type="entry name" value="HTH_1"/>
    <property type="match status" value="1"/>
</dbReference>
<proteinExistence type="inferred from homology"/>
<feature type="domain" description="HTH lysR-type" evidence="5">
    <location>
        <begin position="1"/>
        <end position="58"/>
    </location>
</feature>
<keyword evidence="3" id="KW-0238">DNA-binding</keyword>
<dbReference type="Proteomes" id="UP001143391">
    <property type="component" value="Unassembled WGS sequence"/>
</dbReference>
<evidence type="ECO:0000313" key="7">
    <source>
        <dbReference type="Proteomes" id="UP001143391"/>
    </source>
</evidence>
<evidence type="ECO:0000256" key="3">
    <source>
        <dbReference type="ARBA" id="ARBA00023125"/>
    </source>
</evidence>
<evidence type="ECO:0000256" key="1">
    <source>
        <dbReference type="ARBA" id="ARBA00009437"/>
    </source>
</evidence>
<evidence type="ECO:0000259" key="5">
    <source>
        <dbReference type="PROSITE" id="PS50931"/>
    </source>
</evidence>
<dbReference type="InterPro" id="IPR036388">
    <property type="entry name" value="WH-like_DNA-bd_sf"/>
</dbReference>
<name>A0ABT5Y9X2_9GAMM</name>
<comment type="similarity">
    <text evidence="1">Belongs to the LysR transcriptional regulatory family.</text>
</comment>
<dbReference type="Gene3D" id="3.40.190.290">
    <property type="match status" value="1"/>
</dbReference>
<dbReference type="PANTHER" id="PTHR30537">
    <property type="entry name" value="HTH-TYPE TRANSCRIPTIONAL REGULATOR"/>
    <property type="match status" value="1"/>
</dbReference>
<dbReference type="InterPro" id="IPR000847">
    <property type="entry name" value="LysR_HTH_N"/>
</dbReference>
<sequence>MDWNSLKVFLAIEQTGSLAGAARVLGVNHSTVFRRLNAFEKDLDARLFERLPGGYVLTPLGEELKDIANRVDGAFNDMERRIAGRDVQPKGKVRITAPNNLAYRYLPDYLAELNQDYPEITVELLVSNLEVNMNSRQADIAVRVTDVPPEHLVGRQVCSIGWSVYGSPSYRDNHGFPTGLDGLQYHLLIGASGSMQGLPAFVWLERTLAQCIAARSDDLVAMSWLAQSGHGLALLPDDQQRPELEALFAFPPGKTSNLWLLTHPDLREVERIKLVMRYLTKAFAEDQRLGGLGTN</sequence>
<evidence type="ECO:0000256" key="2">
    <source>
        <dbReference type="ARBA" id="ARBA00023015"/>
    </source>
</evidence>
<dbReference type="InterPro" id="IPR005119">
    <property type="entry name" value="LysR_subst-bd"/>
</dbReference>
<comment type="caution">
    <text evidence="6">The sequence shown here is derived from an EMBL/GenBank/DDBJ whole genome shotgun (WGS) entry which is preliminary data.</text>
</comment>
<dbReference type="PANTHER" id="PTHR30537:SF3">
    <property type="entry name" value="TRANSCRIPTIONAL REGULATORY PROTEIN"/>
    <property type="match status" value="1"/>
</dbReference>
<evidence type="ECO:0000313" key="6">
    <source>
        <dbReference type="EMBL" id="MDF0750473.1"/>
    </source>
</evidence>
<accession>A0ABT5Y9X2</accession>
<keyword evidence="2" id="KW-0805">Transcription regulation</keyword>
<dbReference type="InterPro" id="IPR036390">
    <property type="entry name" value="WH_DNA-bd_sf"/>
</dbReference>
<protein>
    <submittedName>
        <fullName evidence="6">LysR family transcriptional regulator</fullName>
    </submittedName>
</protein>
<keyword evidence="4" id="KW-0804">Transcription</keyword>
<evidence type="ECO:0000256" key="4">
    <source>
        <dbReference type="ARBA" id="ARBA00023163"/>
    </source>
</evidence>
<dbReference type="Gene3D" id="1.10.10.10">
    <property type="entry name" value="Winged helix-like DNA-binding domain superfamily/Winged helix DNA-binding domain"/>
    <property type="match status" value="1"/>
</dbReference>